<keyword evidence="2" id="KW-1185">Reference proteome</keyword>
<name>A0A4Y7IJS9_PAPSO</name>
<dbReference type="Gramene" id="RZC47971">
    <property type="protein sequence ID" value="RZC47971"/>
    <property type="gene ID" value="C5167_040926"/>
</dbReference>
<sequence>MFGKMPDRINDIMTTWENASPNASAATAVSSSSFSNKAKVSRGKLSSFIYEAHRLRFCCIGWNWKMIFVAGHFFLFFCKGSFRR</sequence>
<dbReference type="EMBL" id="CM010715">
    <property type="protein sequence ID" value="RZC47971.1"/>
    <property type="molecule type" value="Genomic_DNA"/>
</dbReference>
<accession>A0A4Y7IJS9</accession>
<evidence type="ECO:0000313" key="1">
    <source>
        <dbReference type="EMBL" id="RZC47971.1"/>
    </source>
</evidence>
<dbReference type="Proteomes" id="UP000316621">
    <property type="component" value="Chromosome 1"/>
</dbReference>
<protein>
    <submittedName>
        <fullName evidence="1">Uncharacterized protein</fullName>
    </submittedName>
</protein>
<organism evidence="1 2">
    <name type="scientific">Papaver somniferum</name>
    <name type="common">Opium poppy</name>
    <dbReference type="NCBI Taxonomy" id="3469"/>
    <lineage>
        <taxon>Eukaryota</taxon>
        <taxon>Viridiplantae</taxon>
        <taxon>Streptophyta</taxon>
        <taxon>Embryophyta</taxon>
        <taxon>Tracheophyta</taxon>
        <taxon>Spermatophyta</taxon>
        <taxon>Magnoliopsida</taxon>
        <taxon>Ranunculales</taxon>
        <taxon>Papaveraceae</taxon>
        <taxon>Papaveroideae</taxon>
        <taxon>Papaver</taxon>
    </lineage>
</organism>
<evidence type="ECO:0000313" key="2">
    <source>
        <dbReference type="Proteomes" id="UP000316621"/>
    </source>
</evidence>
<dbReference type="AlphaFoldDB" id="A0A4Y7IJS9"/>
<proteinExistence type="predicted"/>
<gene>
    <name evidence="1" type="ORF">C5167_040926</name>
</gene>
<reference evidence="1 2" key="1">
    <citation type="journal article" date="2018" name="Science">
        <title>The opium poppy genome and morphinan production.</title>
        <authorList>
            <person name="Guo L."/>
            <person name="Winzer T."/>
            <person name="Yang X."/>
            <person name="Li Y."/>
            <person name="Ning Z."/>
            <person name="He Z."/>
            <person name="Teodor R."/>
            <person name="Lu Y."/>
            <person name="Bowser T.A."/>
            <person name="Graham I.A."/>
            <person name="Ye K."/>
        </authorList>
    </citation>
    <scope>NUCLEOTIDE SEQUENCE [LARGE SCALE GENOMIC DNA]</scope>
    <source>
        <strain evidence="2">cv. HN1</strain>
        <tissue evidence="1">Leaves</tissue>
    </source>
</reference>